<dbReference type="STRING" id="638303.Thal_0864"/>
<dbReference type="Proteomes" id="UP000002043">
    <property type="component" value="Chromosome"/>
</dbReference>
<proteinExistence type="inferred from homology"/>
<keyword evidence="2 4" id="KW-0238">DNA-binding</keyword>
<dbReference type="GO" id="GO:0005829">
    <property type="term" value="C:cytosol"/>
    <property type="evidence" value="ECO:0007669"/>
    <property type="project" value="TreeGrafter"/>
</dbReference>
<reference evidence="5" key="1">
    <citation type="journal article" date="2010" name="Stand. Genomic Sci.">
        <title>Complete genome sequence of Thermocrinis albus type strain (HI 11/12T).</title>
        <authorList>
            <person name="Wirth R."/>
            <person name="Sikorski J."/>
            <person name="Brambilla E."/>
            <person name="Misra M."/>
            <person name="Lapidus A."/>
            <person name="Copeland A."/>
            <person name="Nolan M."/>
            <person name="Lucas S."/>
            <person name="Chen F."/>
            <person name="Tice H."/>
            <person name="Cheng J.F."/>
            <person name="Han C."/>
            <person name="Detter J.C."/>
            <person name="Tapia R."/>
            <person name="Bruce D."/>
            <person name="Goodwin L."/>
            <person name="Pitluck S."/>
            <person name="Pati A."/>
            <person name="Anderson I."/>
            <person name="Ivanova N."/>
            <person name="Mavromatis K."/>
            <person name="Mikhailova N."/>
            <person name="Chen A."/>
            <person name="Palaniappan K."/>
            <person name="Bilek Y."/>
            <person name="Hader T."/>
            <person name="Land M."/>
            <person name="Hauser L."/>
            <person name="Chang Y.J."/>
            <person name="Jeffries C.D."/>
            <person name="Tindall B.J."/>
            <person name="Rohde M."/>
            <person name="Goker M."/>
            <person name="Bristow J."/>
            <person name="Eisen J.A."/>
            <person name="Markowitz V."/>
            <person name="Hugenholtz P."/>
            <person name="Kyrpides N.C."/>
            <person name="Klenk H.P."/>
        </authorList>
    </citation>
    <scope>NUCLEOTIDE SEQUENCE [LARGE SCALE GENOMIC DNA]</scope>
    <source>
        <strain evidence="5">DSM 14484 / JCM 11386 / HI 11/12</strain>
    </source>
</reference>
<keyword evidence="5" id="KW-1185">Reference proteome</keyword>
<dbReference type="GO" id="GO:0003677">
    <property type="term" value="F:DNA binding"/>
    <property type="evidence" value="ECO:0007669"/>
    <property type="project" value="UniProtKB-KW"/>
</dbReference>
<organism evidence="4 5">
    <name type="scientific">Thermocrinis albus (strain DSM 14484 / JCM 11386 / HI 11/12)</name>
    <dbReference type="NCBI Taxonomy" id="638303"/>
    <lineage>
        <taxon>Bacteria</taxon>
        <taxon>Pseudomonadati</taxon>
        <taxon>Aquificota</taxon>
        <taxon>Aquificia</taxon>
        <taxon>Aquificales</taxon>
        <taxon>Aquificaceae</taxon>
        <taxon>Thermocrinis</taxon>
    </lineage>
</organism>
<dbReference type="HOGENOM" id="CLU_105066_2_2_0"/>
<evidence type="ECO:0000256" key="1">
    <source>
        <dbReference type="ARBA" id="ARBA00010529"/>
    </source>
</evidence>
<dbReference type="OrthoDB" id="9804203at2"/>
<dbReference type="Pfam" id="PF00216">
    <property type="entry name" value="Bac_DNA_binding"/>
    <property type="match status" value="1"/>
</dbReference>
<dbReference type="eggNOG" id="COG0776">
    <property type="taxonomic scope" value="Bacteria"/>
</dbReference>
<protein>
    <submittedName>
        <fullName evidence="4">Histone family protein DNA-binding protein</fullName>
    </submittedName>
</protein>
<dbReference type="EMBL" id="CP001931">
    <property type="protein sequence ID" value="ADC89497.1"/>
    <property type="molecule type" value="Genomic_DNA"/>
</dbReference>
<dbReference type="PANTHER" id="PTHR33175">
    <property type="entry name" value="DNA-BINDING PROTEIN HU"/>
    <property type="match status" value="1"/>
</dbReference>
<dbReference type="RefSeq" id="WP_012991903.1">
    <property type="nucleotide sequence ID" value="NC_013894.1"/>
</dbReference>
<dbReference type="KEGG" id="tal:Thal_0864"/>
<dbReference type="GO" id="GO:0030527">
    <property type="term" value="F:structural constituent of chromatin"/>
    <property type="evidence" value="ECO:0007669"/>
    <property type="project" value="InterPro"/>
</dbReference>
<evidence type="ECO:0000313" key="5">
    <source>
        <dbReference type="Proteomes" id="UP000002043"/>
    </source>
</evidence>
<sequence length="95" mass="11222">MNRENLIRRVSEELKVSREDARKLVRGIVESMVEVLIQHRKLELRNFGVFRIGKIRGRFVKNPRTGVEMYVAESYTVRFKPSRHVIRKINGENQG</sequence>
<comment type="similarity">
    <text evidence="1 3">Belongs to the bacterial histone-like protein family.</text>
</comment>
<evidence type="ECO:0000313" key="4">
    <source>
        <dbReference type="EMBL" id="ADC89497.1"/>
    </source>
</evidence>
<dbReference type="Gene3D" id="4.10.520.10">
    <property type="entry name" value="IHF-like DNA-binding proteins"/>
    <property type="match status" value="1"/>
</dbReference>
<evidence type="ECO:0000256" key="3">
    <source>
        <dbReference type="RuleBase" id="RU003939"/>
    </source>
</evidence>
<evidence type="ECO:0000256" key="2">
    <source>
        <dbReference type="ARBA" id="ARBA00023125"/>
    </source>
</evidence>
<gene>
    <name evidence="4" type="ordered locus">Thal_0864</name>
</gene>
<dbReference type="InterPro" id="IPR010992">
    <property type="entry name" value="IHF-like_DNA-bd_dom_sf"/>
</dbReference>
<dbReference type="SMART" id="SM00411">
    <property type="entry name" value="BHL"/>
    <property type="match status" value="1"/>
</dbReference>
<accession>D3SL67</accession>
<dbReference type="PANTHER" id="PTHR33175:SF2">
    <property type="entry name" value="INTEGRATION HOST FACTOR SUBUNIT ALPHA"/>
    <property type="match status" value="1"/>
</dbReference>
<name>D3SL67_THEAH</name>
<dbReference type="AlphaFoldDB" id="D3SL67"/>
<dbReference type="SUPFAM" id="SSF47729">
    <property type="entry name" value="IHF-like DNA-binding proteins"/>
    <property type="match status" value="1"/>
</dbReference>
<dbReference type="InterPro" id="IPR000119">
    <property type="entry name" value="Hist_DNA-bd"/>
</dbReference>